<dbReference type="EMBL" id="MPUH01000344">
    <property type="protein sequence ID" value="OMJ82331.1"/>
    <property type="molecule type" value="Genomic_DNA"/>
</dbReference>
<feature type="transmembrane region" description="Helical" evidence="11">
    <location>
        <begin position="194"/>
        <end position="216"/>
    </location>
</feature>
<evidence type="ECO:0000256" key="6">
    <source>
        <dbReference type="ARBA" id="ARBA00022741"/>
    </source>
</evidence>
<keyword evidence="6" id="KW-0547">Nucleotide-binding</keyword>
<keyword evidence="9 11" id="KW-0472">Membrane</keyword>
<feature type="transmembrane region" description="Helical" evidence="11">
    <location>
        <begin position="926"/>
        <end position="946"/>
    </location>
</feature>
<dbReference type="Proteomes" id="UP000187209">
    <property type="component" value="Unassembled WGS sequence"/>
</dbReference>
<comment type="similarity">
    <text evidence="2">Belongs to the ABC transporter superfamily. ABCC family. Conjugate transporter (TC 3.A.1.208) subfamily.</text>
</comment>
<dbReference type="SUPFAM" id="SSF90123">
    <property type="entry name" value="ABC transporter transmembrane region"/>
    <property type="match status" value="2"/>
</dbReference>
<evidence type="ECO:0000313" key="14">
    <source>
        <dbReference type="EMBL" id="OMJ82331.1"/>
    </source>
</evidence>
<dbReference type="PROSITE" id="PS00211">
    <property type="entry name" value="ABC_TRANSPORTER_1"/>
    <property type="match status" value="2"/>
</dbReference>
<dbReference type="CDD" id="cd18579">
    <property type="entry name" value="ABC_6TM_ABCC_D1"/>
    <property type="match status" value="1"/>
</dbReference>
<feature type="transmembrane region" description="Helical" evidence="11">
    <location>
        <begin position="347"/>
        <end position="367"/>
    </location>
</feature>
<dbReference type="GO" id="GO:0016887">
    <property type="term" value="F:ATP hydrolysis activity"/>
    <property type="evidence" value="ECO:0007669"/>
    <property type="project" value="InterPro"/>
</dbReference>
<dbReference type="Pfam" id="PF00664">
    <property type="entry name" value="ABC_membrane"/>
    <property type="match status" value="2"/>
</dbReference>
<comment type="subcellular location">
    <subcellularLocation>
        <location evidence="1">Membrane</location>
        <topology evidence="1">Multi-pass membrane protein</topology>
    </subcellularLocation>
</comment>
<evidence type="ECO:0000256" key="7">
    <source>
        <dbReference type="ARBA" id="ARBA00022840"/>
    </source>
</evidence>
<dbReference type="FunFam" id="1.20.1560.10:FF:000013">
    <property type="entry name" value="ABC transporter C family member 2"/>
    <property type="match status" value="1"/>
</dbReference>
<proteinExistence type="inferred from homology"/>
<keyword evidence="8 11" id="KW-1133">Transmembrane helix</keyword>
<dbReference type="InterPro" id="IPR003439">
    <property type="entry name" value="ABC_transporter-like_ATP-bd"/>
</dbReference>
<feature type="transmembrane region" description="Helical" evidence="11">
    <location>
        <begin position="697"/>
        <end position="717"/>
    </location>
</feature>
<dbReference type="PANTHER" id="PTHR24223">
    <property type="entry name" value="ATP-BINDING CASSETTE SUB-FAMILY C"/>
    <property type="match status" value="1"/>
</dbReference>
<sequence>MELQPLGKFKEQKKYEPLPVHDKPTFLSRLFFTWVHKLIILSPDVRLEKEHTTVLPESEMVENEKLTDQLKRHGLFVAIVYANFKLLSLGIFLETLSILLEFSGPIFIELLIDYFSNDQSSWQDGFYLAASFVVVNMSYPFVDTHRNYYTEIMAMRIRNSLYNVVYTKSLMSVNLPKKTGINLLEVDTEKIYDFFWFSPFILNIPLQIIIAIYFVYSQVGSAVWVAVGTLTLAVLLNTILSSTCKSINEKLMEIRDTRIEHSTQFLTEIRMIKAYSWESYFSLRVQNIRKVELRKLRFLNILNSLNMFYFWSLPSITTVIVIFYYTWVLGQSLNTEKAFVTLTSMYLLQEPLIEAPYIFTHIISFFVSNKRIQELIDCKPYIKLPHSSNTSLKNCTLAYTDKIVLKNINLNINTGEFLCIIGPVGSGKSSLLLSLMGELTLISGKLEVNTDIAYAPSLDSWLLNTTFRENILMGKEFKEDWYWKVINACCLMADINSLPSGDKTEIGERGINLSGGQKARICLARAVYSEKSLYLLDDPLSSVDNKVAEHIFNECFLKLLDGKTRILVTHRHGFLERVDRVVEMRKGEIKSIKIPGQKDEKRKNKGKKSFRGKRRGFRVKGNRKGGKSQKRKENEKDYEEDSEDEEDDEDDEDSEDDSDSDDDDENYEDFDEGKLIEDEDRVVGQVNRSVYIEYFKYSGSFVWIILATFCVMLWVAFEMQGDIFLKNWAEDFTNTEYWLPWFIGFRLGSCLFILISSFLVNAVMSIRISKNAHKKLLNTLAKAPVNLFYDVTPLGRILNRLTNDIDALDEEVPFVIDEVIGDICQCASCVLMGLIYFPYLIAFLPLIFFPAKLVCKYYLRVSRELTRLESISESPILSQFSETLAGTRFIRVFNQSSQFISSNQEKININMRINYSLCGCEQWSRLYLGLLSSFLLCCLFIMSIIFKDSISIGIIGLCLTYMIPLPNDINALLMNVTELENNMVSVERIKTYTDLPQEKPEICLLDESCKNWPEVPSIKFDNVFMRYRPNTELVLKGMNFDILPGKHVGITGRTGSGKSSVFLSLLRIVEIELGNIFIDNVNIAQLGLKKLRQAITLIPQDPLVFNGTMQDNLDPFSIHHVTVLKKVLDEVQLKFGLDFEVQRSGKNLSVGERQLLSLSRALLSKSKIILFDEATAGIDPNTDNIIQKIIKQKFSQCTVLTIAHRLGTIADSDLVLVLSDGKIIEQGPPEVVLEKISVFS</sequence>
<evidence type="ECO:0000256" key="3">
    <source>
        <dbReference type="ARBA" id="ARBA00022448"/>
    </source>
</evidence>
<evidence type="ECO:0000259" key="13">
    <source>
        <dbReference type="PROSITE" id="PS50929"/>
    </source>
</evidence>
<dbReference type="OrthoDB" id="6500128at2759"/>
<keyword evidence="4 11" id="KW-0812">Transmembrane</keyword>
<feature type="transmembrane region" description="Helical" evidence="11">
    <location>
        <begin position="737"/>
        <end position="760"/>
    </location>
</feature>
<dbReference type="GO" id="GO:0140359">
    <property type="term" value="F:ABC-type transporter activity"/>
    <property type="evidence" value="ECO:0007669"/>
    <property type="project" value="InterPro"/>
</dbReference>
<dbReference type="CDD" id="cd03250">
    <property type="entry name" value="ABCC_MRP_domain1"/>
    <property type="match status" value="1"/>
</dbReference>
<evidence type="ECO:0000256" key="2">
    <source>
        <dbReference type="ARBA" id="ARBA00009726"/>
    </source>
</evidence>
<evidence type="ECO:0000256" key="4">
    <source>
        <dbReference type="ARBA" id="ARBA00022692"/>
    </source>
</evidence>
<feature type="transmembrane region" description="Helical" evidence="11">
    <location>
        <begin position="75"/>
        <end position="93"/>
    </location>
</feature>
<keyword evidence="15" id="KW-1185">Reference proteome</keyword>
<evidence type="ECO:0000259" key="12">
    <source>
        <dbReference type="PROSITE" id="PS50893"/>
    </source>
</evidence>
<dbReference type="AlphaFoldDB" id="A0A1R2C007"/>
<evidence type="ECO:0000256" key="1">
    <source>
        <dbReference type="ARBA" id="ARBA00004141"/>
    </source>
</evidence>
<feature type="compositionally biased region" description="Basic residues" evidence="10">
    <location>
        <begin position="618"/>
        <end position="630"/>
    </location>
</feature>
<accession>A0A1R2C007</accession>
<feature type="domain" description="ABC transporter" evidence="12">
    <location>
        <begin position="1018"/>
        <end position="1240"/>
    </location>
</feature>
<organism evidence="14 15">
    <name type="scientific">Stentor coeruleus</name>
    <dbReference type="NCBI Taxonomy" id="5963"/>
    <lineage>
        <taxon>Eukaryota</taxon>
        <taxon>Sar</taxon>
        <taxon>Alveolata</taxon>
        <taxon>Ciliophora</taxon>
        <taxon>Postciliodesmatophora</taxon>
        <taxon>Heterotrichea</taxon>
        <taxon>Heterotrichida</taxon>
        <taxon>Stentoridae</taxon>
        <taxon>Stentor</taxon>
    </lineage>
</organism>
<dbReference type="SMART" id="SM00382">
    <property type="entry name" value="AAA"/>
    <property type="match status" value="2"/>
</dbReference>
<dbReference type="PROSITE" id="PS50929">
    <property type="entry name" value="ABC_TM1F"/>
    <property type="match status" value="2"/>
</dbReference>
<dbReference type="SUPFAM" id="SSF52540">
    <property type="entry name" value="P-loop containing nucleoside triphosphate hydrolases"/>
    <property type="match status" value="2"/>
</dbReference>
<dbReference type="CDD" id="cd18580">
    <property type="entry name" value="ABC_6TM_ABCC_D2"/>
    <property type="match status" value="1"/>
</dbReference>
<reference evidence="14 15" key="1">
    <citation type="submission" date="2016-11" db="EMBL/GenBank/DDBJ databases">
        <title>The macronuclear genome of Stentor coeruleus: a giant cell with tiny introns.</title>
        <authorList>
            <person name="Slabodnick M."/>
            <person name="Ruby J.G."/>
            <person name="Reiff S.B."/>
            <person name="Swart E.C."/>
            <person name="Gosai S."/>
            <person name="Prabakaran S."/>
            <person name="Witkowska E."/>
            <person name="Larue G.E."/>
            <person name="Fisher S."/>
            <person name="Freeman R.M."/>
            <person name="Gunawardena J."/>
            <person name="Chu W."/>
            <person name="Stover N.A."/>
            <person name="Gregory B.D."/>
            <person name="Nowacki M."/>
            <person name="Derisi J."/>
            <person name="Roy S.W."/>
            <person name="Marshall W.F."/>
            <person name="Sood P."/>
        </authorList>
    </citation>
    <scope>NUCLEOTIDE SEQUENCE [LARGE SCALE GENOMIC DNA]</scope>
    <source>
        <strain evidence="14">WM001</strain>
    </source>
</reference>
<feature type="transmembrane region" description="Helical" evidence="11">
    <location>
        <begin position="222"/>
        <end position="240"/>
    </location>
</feature>
<dbReference type="PROSITE" id="PS50893">
    <property type="entry name" value="ABC_TRANSPORTER_2"/>
    <property type="match status" value="2"/>
</dbReference>
<dbReference type="Gene3D" id="3.40.50.300">
    <property type="entry name" value="P-loop containing nucleotide triphosphate hydrolases"/>
    <property type="match status" value="2"/>
</dbReference>
<keyword evidence="3" id="KW-0813">Transport</keyword>
<evidence type="ECO:0000256" key="11">
    <source>
        <dbReference type="SAM" id="Phobius"/>
    </source>
</evidence>
<evidence type="ECO:0000256" key="8">
    <source>
        <dbReference type="ARBA" id="ARBA00022989"/>
    </source>
</evidence>
<evidence type="ECO:0000256" key="5">
    <source>
        <dbReference type="ARBA" id="ARBA00022737"/>
    </source>
</evidence>
<dbReference type="Pfam" id="PF00005">
    <property type="entry name" value="ABC_tran"/>
    <property type="match status" value="2"/>
</dbReference>
<feature type="region of interest" description="Disordered" evidence="10">
    <location>
        <begin position="618"/>
        <end position="670"/>
    </location>
</feature>
<evidence type="ECO:0000256" key="10">
    <source>
        <dbReference type="SAM" id="MobiDB-lite"/>
    </source>
</evidence>
<feature type="transmembrane region" description="Helical" evidence="11">
    <location>
        <begin position="307"/>
        <end position="327"/>
    </location>
</feature>
<dbReference type="GO" id="GO:0005524">
    <property type="term" value="F:ATP binding"/>
    <property type="evidence" value="ECO:0007669"/>
    <property type="project" value="UniProtKB-KW"/>
</dbReference>
<dbReference type="InterPro" id="IPR044746">
    <property type="entry name" value="ABCC_6TM_D1"/>
</dbReference>
<dbReference type="CDD" id="cd03244">
    <property type="entry name" value="ABCC_MRP_domain2"/>
    <property type="match status" value="1"/>
</dbReference>
<feature type="domain" description="ABC transmembrane type-1" evidence="13">
    <location>
        <begin position="705"/>
        <end position="981"/>
    </location>
</feature>
<comment type="caution">
    <text evidence="14">The sequence shown here is derived from an EMBL/GenBank/DDBJ whole genome shotgun (WGS) entry which is preliminary data.</text>
</comment>
<dbReference type="FunFam" id="3.40.50.300:FF:000163">
    <property type="entry name" value="Multidrug resistance-associated protein member 4"/>
    <property type="match status" value="1"/>
</dbReference>
<dbReference type="InterPro" id="IPR036640">
    <property type="entry name" value="ABC1_TM_sf"/>
</dbReference>
<feature type="transmembrane region" description="Helical" evidence="11">
    <location>
        <begin position="829"/>
        <end position="849"/>
    </location>
</feature>
<gene>
    <name evidence="14" type="ORF">SteCoe_16990</name>
</gene>
<dbReference type="InterPro" id="IPR027417">
    <property type="entry name" value="P-loop_NTPase"/>
</dbReference>
<evidence type="ECO:0000313" key="15">
    <source>
        <dbReference type="Proteomes" id="UP000187209"/>
    </source>
</evidence>
<dbReference type="Gene3D" id="1.20.1560.10">
    <property type="entry name" value="ABC transporter type 1, transmembrane domain"/>
    <property type="match status" value="2"/>
</dbReference>
<dbReference type="InterPro" id="IPR011527">
    <property type="entry name" value="ABC1_TM_dom"/>
</dbReference>
<feature type="transmembrane region" description="Helical" evidence="11">
    <location>
        <begin position="125"/>
        <end position="142"/>
    </location>
</feature>
<protein>
    <submittedName>
        <fullName evidence="14">Uncharacterized protein</fullName>
    </submittedName>
</protein>
<dbReference type="PANTHER" id="PTHR24223:SF456">
    <property type="entry name" value="MULTIDRUG RESISTANCE-ASSOCIATED PROTEIN LETHAL(2)03659"/>
    <property type="match status" value="1"/>
</dbReference>
<feature type="domain" description="ABC transmembrane type-1" evidence="13">
    <location>
        <begin position="89"/>
        <end position="364"/>
    </location>
</feature>
<evidence type="ECO:0000256" key="9">
    <source>
        <dbReference type="ARBA" id="ARBA00023136"/>
    </source>
</evidence>
<dbReference type="InterPro" id="IPR003593">
    <property type="entry name" value="AAA+_ATPase"/>
</dbReference>
<keyword evidence="5" id="KW-0677">Repeat</keyword>
<dbReference type="InterPro" id="IPR050173">
    <property type="entry name" value="ABC_transporter_C-like"/>
</dbReference>
<dbReference type="InterPro" id="IPR017871">
    <property type="entry name" value="ABC_transporter-like_CS"/>
</dbReference>
<name>A0A1R2C007_9CILI</name>
<keyword evidence="7" id="KW-0067">ATP-binding</keyword>
<dbReference type="GO" id="GO:0016020">
    <property type="term" value="C:membrane"/>
    <property type="evidence" value="ECO:0007669"/>
    <property type="project" value="UniProtKB-SubCell"/>
</dbReference>
<feature type="domain" description="ABC transporter" evidence="12">
    <location>
        <begin position="390"/>
        <end position="611"/>
    </location>
</feature>
<feature type="compositionally biased region" description="Acidic residues" evidence="10">
    <location>
        <begin position="636"/>
        <end position="670"/>
    </location>
</feature>
<dbReference type="InterPro" id="IPR044726">
    <property type="entry name" value="ABCC_6TM_D2"/>
</dbReference>
<dbReference type="FunFam" id="3.40.50.300:FF:000997">
    <property type="entry name" value="Multidrug resistance-associated protein 1"/>
    <property type="match status" value="1"/>
</dbReference>